<keyword evidence="2" id="KW-1133">Transmembrane helix</keyword>
<dbReference type="SUPFAM" id="SSF51069">
    <property type="entry name" value="Carbonic anhydrase"/>
    <property type="match status" value="1"/>
</dbReference>
<dbReference type="PANTHER" id="PTHR18952:SF227">
    <property type="entry name" value="CARBONIC ANHYDRASE 13-RELATED"/>
    <property type="match status" value="1"/>
</dbReference>
<evidence type="ECO:0000313" key="4">
    <source>
        <dbReference type="EMBL" id="CAD7090077.1"/>
    </source>
</evidence>
<accession>A0A7R8YZK7</accession>
<protein>
    <recommendedName>
        <fullName evidence="3">Alpha-carbonic anhydrase domain-containing protein</fullName>
    </recommendedName>
</protein>
<dbReference type="FunCoup" id="A0A7R8YZK7">
    <property type="interactions" value="12"/>
</dbReference>
<feature type="transmembrane region" description="Helical" evidence="2">
    <location>
        <begin position="12"/>
        <end position="32"/>
    </location>
</feature>
<dbReference type="PROSITE" id="PS51144">
    <property type="entry name" value="ALPHA_CA_2"/>
    <property type="match status" value="1"/>
</dbReference>
<evidence type="ECO:0000313" key="5">
    <source>
        <dbReference type="Proteomes" id="UP000594454"/>
    </source>
</evidence>
<organism evidence="4 5">
    <name type="scientific">Hermetia illucens</name>
    <name type="common">Black soldier fly</name>
    <dbReference type="NCBI Taxonomy" id="343691"/>
    <lineage>
        <taxon>Eukaryota</taxon>
        <taxon>Metazoa</taxon>
        <taxon>Ecdysozoa</taxon>
        <taxon>Arthropoda</taxon>
        <taxon>Hexapoda</taxon>
        <taxon>Insecta</taxon>
        <taxon>Pterygota</taxon>
        <taxon>Neoptera</taxon>
        <taxon>Endopterygota</taxon>
        <taxon>Diptera</taxon>
        <taxon>Brachycera</taxon>
        <taxon>Stratiomyomorpha</taxon>
        <taxon>Stratiomyidae</taxon>
        <taxon>Hermetiinae</taxon>
        <taxon>Hermetia</taxon>
    </lineage>
</organism>
<name>A0A7R8YZK7_HERIL</name>
<evidence type="ECO:0000256" key="2">
    <source>
        <dbReference type="SAM" id="Phobius"/>
    </source>
</evidence>
<dbReference type="SMART" id="SM01057">
    <property type="entry name" value="Carb_anhydrase"/>
    <property type="match status" value="1"/>
</dbReference>
<reference evidence="4 5" key="1">
    <citation type="submission" date="2020-11" db="EMBL/GenBank/DDBJ databases">
        <authorList>
            <person name="Wallbank WR R."/>
            <person name="Pardo Diaz C."/>
            <person name="Kozak K."/>
            <person name="Martin S."/>
            <person name="Jiggins C."/>
            <person name="Moest M."/>
            <person name="Warren A I."/>
            <person name="Generalovic N T."/>
            <person name="Byers J.R.P. K."/>
            <person name="Montejo-Kovacevich G."/>
            <person name="Yen C E."/>
        </authorList>
    </citation>
    <scope>NUCLEOTIDE SEQUENCE [LARGE SCALE GENOMIC DNA]</scope>
</reference>
<dbReference type="Pfam" id="PF00194">
    <property type="entry name" value="Carb_anhydrase"/>
    <property type="match status" value="1"/>
</dbReference>
<dbReference type="GO" id="GO:0008270">
    <property type="term" value="F:zinc ion binding"/>
    <property type="evidence" value="ECO:0007669"/>
    <property type="project" value="InterPro"/>
</dbReference>
<dbReference type="OrthoDB" id="429145at2759"/>
<evidence type="ECO:0000256" key="1">
    <source>
        <dbReference type="ARBA" id="ARBA00010718"/>
    </source>
</evidence>
<evidence type="ECO:0000259" key="3">
    <source>
        <dbReference type="PROSITE" id="PS51144"/>
    </source>
</evidence>
<gene>
    <name evidence="4" type="ORF">HERILL_LOCUS12586</name>
</gene>
<dbReference type="EMBL" id="LR899013">
    <property type="protein sequence ID" value="CAD7090077.1"/>
    <property type="molecule type" value="Genomic_DNA"/>
</dbReference>
<keyword evidence="5" id="KW-1185">Reference proteome</keyword>
<proteinExistence type="inferred from homology"/>
<dbReference type="InterPro" id="IPR036398">
    <property type="entry name" value="CA_dom_sf"/>
</dbReference>
<dbReference type="InParanoid" id="A0A7R8YZK7"/>
<dbReference type="GO" id="GO:0005737">
    <property type="term" value="C:cytoplasm"/>
    <property type="evidence" value="ECO:0007669"/>
    <property type="project" value="TreeGrafter"/>
</dbReference>
<sequence length="335" mass="38439">MNGIYSVLTSYIYVQPYILFLLSVFCAGLLLANFHYAKQLCELLLCTGKSRLNFDFDYGARRGPHKWKEFFPAARGCYQSPINIRTETTEILKISEPLIWRNYDDLPAKVAIENTGHTVDLKAHYVCNQPILSGADLLESYSFVSLCFRWSALDNEGSEHSINDRKYPLEMQATHISKENTEFNPSYIGDLGILVLSYFFTITKFDNPYLDPIILNLHHIREPFKRVEIPPFPISWLCYPFKSGFYSYGGSLTEPPCSEGVTWFVQPEPMSISETQLAEFRLLLSKDHASRILRNSRPVQNLNSRIVCYNRFDQFSRLSETAAEGDEQQAQAICS</sequence>
<dbReference type="InterPro" id="IPR001148">
    <property type="entry name" value="CA_dom"/>
</dbReference>
<dbReference type="PANTHER" id="PTHR18952">
    <property type="entry name" value="CARBONIC ANHYDRASE"/>
    <property type="match status" value="1"/>
</dbReference>
<dbReference type="AlphaFoldDB" id="A0A7R8YZK7"/>
<keyword evidence="2" id="KW-0472">Membrane</keyword>
<comment type="similarity">
    <text evidence="1">Belongs to the alpha-carbonic anhydrase family.</text>
</comment>
<dbReference type="GO" id="GO:0004089">
    <property type="term" value="F:carbonate dehydratase activity"/>
    <property type="evidence" value="ECO:0007669"/>
    <property type="project" value="InterPro"/>
</dbReference>
<dbReference type="Proteomes" id="UP000594454">
    <property type="component" value="Chromosome 5"/>
</dbReference>
<dbReference type="InterPro" id="IPR023561">
    <property type="entry name" value="Carbonic_anhydrase_a-class"/>
</dbReference>
<keyword evidence="2" id="KW-0812">Transmembrane</keyword>
<dbReference type="Gene3D" id="3.10.200.10">
    <property type="entry name" value="Alpha carbonic anhydrase"/>
    <property type="match status" value="1"/>
</dbReference>
<feature type="domain" description="Alpha-carbonic anhydrase" evidence="3">
    <location>
        <begin position="54"/>
        <end position="311"/>
    </location>
</feature>